<comment type="caution">
    <text evidence="2">The sequence shown here is derived from an EMBL/GenBank/DDBJ whole genome shotgun (WGS) entry which is preliminary data.</text>
</comment>
<proteinExistence type="predicted"/>
<reference evidence="2" key="1">
    <citation type="submission" date="2022-07" db="EMBL/GenBank/DDBJ databases">
        <title>Phylogenomic reconstructions and comparative analyses of Kickxellomycotina fungi.</title>
        <authorList>
            <person name="Reynolds N.K."/>
            <person name="Stajich J.E."/>
            <person name="Barry K."/>
            <person name="Grigoriev I.V."/>
            <person name="Crous P."/>
            <person name="Smith M.E."/>
        </authorList>
    </citation>
    <scope>NUCLEOTIDE SEQUENCE</scope>
    <source>
        <strain evidence="2">NBRC 105414</strain>
    </source>
</reference>
<keyword evidence="3" id="KW-1185">Reference proteome</keyword>
<dbReference type="OrthoDB" id="5591196at2759"/>
<evidence type="ECO:0000259" key="1">
    <source>
        <dbReference type="Pfam" id="PF03732"/>
    </source>
</evidence>
<feature type="domain" description="Retrotransposon gag" evidence="1">
    <location>
        <begin position="49"/>
        <end position="137"/>
    </location>
</feature>
<organism evidence="2 3">
    <name type="scientific">Coemansia javaensis</name>
    <dbReference type="NCBI Taxonomy" id="2761396"/>
    <lineage>
        <taxon>Eukaryota</taxon>
        <taxon>Fungi</taxon>
        <taxon>Fungi incertae sedis</taxon>
        <taxon>Zoopagomycota</taxon>
        <taxon>Kickxellomycotina</taxon>
        <taxon>Kickxellomycetes</taxon>
        <taxon>Kickxellales</taxon>
        <taxon>Kickxellaceae</taxon>
        <taxon>Coemansia</taxon>
    </lineage>
</organism>
<dbReference type="AlphaFoldDB" id="A0A9W8LIR9"/>
<accession>A0A9W8LIR9</accession>
<dbReference type="Pfam" id="PF03732">
    <property type="entry name" value="Retrotrans_gag"/>
    <property type="match status" value="1"/>
</dbReference>
<name>A0A9W8LIR9_9FUNG</name>
<protein>
    <recommendedName>
        <fullName evidence="1">Retrotransposon gag domain-containing protein</fullName>
    </recommendedName>
</protein>
<sequence length="164" mass="18106">MEQLVYARPAPYTGAGCVRRWLREMALFVRSVDAGAADSPRTMAAAVLLNLGGTARVWGMQFVGDDGRLKPDPQEFLDLLGAEFDLLRDSARAEIELLELRQTGSVGDYIVAFRGLAARLAMSDAEMRARFAAGLKDHIRRACDAQSPATFKELRQLAVFEEGW</sequence>
<dbReference type="Proteomes" id="UP001140217">
    <property type="component" value="Unassembled WGS sequence"/>
</dbReference>
<evidence type="ECO:0000313" key="3">
    <source>
        <dbReference type="Proteomes" id="UP001140217"/>
    </source>
</evidence>
<evidence type="ECO:0000313" key="2">
    <source>
        <dbReference type="EMBL" id="KAJ2781704.1"/>
    </source>
</evidence>
<dbReference type="EMBL" id="JANBUL010000095">
    <property type="protein sequence ID" value="KAJ2781704.1"/>
    <property type="molecule type" value="Genomic_DNA"/>
</dbReference>
<dbReference type="InterPro" id="IPR005162">
    <property type="entry name" value="Retrotrans_gag_dom"/>
</dbReference>
<gene>
    <name evidence="2" type="ORF">H4R18_002709</name>
</gene>